<comment type="caution">
    <text evidence="8">The sequence shown here is derived from an EMBL/GenBank/DDBJ whole genome shotgun (WGS) entry which is preliminary data.</text>
</comment>
<proteinExistence type="inferred from homology"/>
<evidence type="ECO:0000256" key="2">
    <source>
        <dbReference type="ARBA" id="ARBA00005013"/>
    </source>
</evidence>
<keyword evidence="9" id="KW-1185">Reference proteome</keyword>
<keyword evidence="4 6" id="KW-0289">Folate biosynthesis</keyword>
<evidence type="ECO:0000256" key="1">
    <source>
        <dbReference type="ARBA" id="ARBA00001353"/>
    </source>
</evidence>
<comment type="pathway">
    <text evidence="2 6">Cofactor biosynthesis; tetrahydrofolate biosynthesis; 2-amino-4-hydroxy-6-hydroxymethyl-7,8-dihydropteridine diphosphate from 7,8-dihydroneopterin triphosphate: step 3/4.</text>
</comment>
<dbReference type="EMBL" id="JAAWWK010000002">
    <property type="protein sequence ID" value="NKI16619.1"/>
    <property type="molecule type" value="Genomic_DNA"/>
</dbReference>
<comment type="catalytic activity">
    <reaction evidence="1 6">
        <text>7,8-dihydroneopterin = 6-hydroxymethyl-7,8-dihydropterin + glycolaldehyde</text>
        <dbReference type="Rhea" id="RHEA:10540"/>
        <dbReference type="ChEBI" id="CHEBI:17001"/>
        <dbReference type="ChEBI" id="CHEBI:17071"/>
        <dbReference type="ChEBI" id="CHEBI:44841"/>
        <dbReference type="EC" id="4.1.2.25"/>
    </reaction>
</comment>
<dbReference type="GO" id="GO:0004150">
    <property type="term" value="F:dihydroneopterin aldolase activity"/>
    <property type="evidence" value="ECO:0007669"/>
    <property type="project" value="UniProtKB-EC"/>
</dbReference>
<dbReference type="InterPro" id="IPR006156">
    <property type="entry name" value="Dihydroneopterin_aldolase"/>
</dbReference>
<dbReference type="SUPFAM" id="SSF55620">
    <property type="entry name" value="Tetrahydrobiopterin biosynthesis enzymes-like"/>
    <property type="match status" value="1"/>
</dbReference>
<dbReference type="RefSeq" id="WP_168450011.1">
    <property type="nucleotide sequence ID" value="NZ_JAAWWK010000002.1"/>
</dbReference>
<sequence length="119" mass="13634">MDIVYVRGLRIDTLIGIHDFEREHRQTVVLDLELGYDIRAAAASEDITLTLDYQAISERLFDFVRASEFLLVETLAERCAELILREFSVPWLRLRLSKPGALHYADDVGIVIERGERSG</sequence>
<dbReference type="InterPro" id="IPR006157">
    <property type="entry name" value="FolB_dom"/>
</dbReference>
<comment type="similarity">
    <text evidence="3 6">Belongs to the DHNA family.</text>
</comment>
<organism evidence="8 9">
    <name type="scientific">Spongiibacter thalassae</name>
    <dbReference type="NCBI Taxonomy" id="2721624"/>
    <lineage>
        <taxon>Bacteria</taxon>
        <taxon>Pseudomonadati</taxon>
        <taxon>Pseudomonadota</taxon>
        <taxon>Gammaproteobacteria</taxon>
        <taxon>Cellvibrionales</taxon>
        <taxon>Spongiibacteraceae</taxon>
        <taxon>Spongiibacter</taxon>
    </lineage>
</organism>
<dbReference type="NCBIfam" id="TIGR00525">
    <property type="entry name" value="folB"/>
    <property type="match status" value="1"/>
</dbReference>
<dbReference type="SMART" id="SM00905">
    <property type="entry name" value="FolB"/>
    <property type="match status" value="1"/>
</dbReference>
<gene>
    <name evidence="8" type="primary">folB</name>
    <name evidence="8" type="ORF">HCU74_04200</name>
</gene>
<dbReference type="EC" id="4.1.2.25" evidence="6"/>
<dbReference type="CDD" id="cd00534">
    <property type="entry name" value="DHNA_DHNTPE"/>
    <property type="match status" value="1"/>
</dbReference>
<dbReference type="Proteomes" id="UP000765845">
    <property type="component" value="Unassembled WGS sequence"/>
</dbReference>
<evidence type="ECO:0000256" key="3">
    <source>
        <dbReference type="ARBA" id="ARBA00005708"/>
    </source>
</evidence>
<reference evidence="8 9" key="1">
    <citation type="submission" date="2020-04" db="EMBL/GenBank/DDBJ databases">
        <authorList>
            <person name="Yoon J."/>
        </authorList>
    </citation>
    <scope>NUCLEOTIDE SEQUENCE [LARGE SCALE GENOMIC DNA]</scope>
    <source>
        <strain evidence="8 9">KMU-166</strain>
    </source>
</reference>
<dbReference type="Gene3D" id="3.30.1130.10">
    <property type="match status" value="1"/>
</dbReference>
<dbReference type="NCBIfam" id="TIGR00526">
    <property type="entry name" value="folB_dom"/>
    <property type="match status" value="1"/>
</dbReference>
<keyword evidence="5 6" id="KW-0456">Lyase</keyword>
<dbReference type="InterPro" id="IPR043133">
    <property type="entry name" value="GTP-CH-I_C/QueF"/>
</dbReference>
<evidence type="ECO:0000256" key="4">
    <source>
        <dbReference type="ARBA" id="ARBA00022909"/>
    </source>
</evidence>
<dbReference type="Pfam" id="PF02152">
    <property type="entry name" value="FolB"/>
    <property type="match status" value="1"/>
</dbReference>
<dbReference type="PANTHER" id="PTHR42844">
    <property type="entry name" value="DIHYDRONEOPTERIN ALDOLASE 1-RELATED"/>
    <property type="match status" value="1"/>
</dbReference>
<evidence type="ECO:0000256" key="6">
    <source>
        <dbReference type="RuleBase" id="RU362079"/>
    </source>
</evidence>
<dbReference type="PANTHER" id="PTHR42844:SF1">
    <property type="entry name" value="DIHYDRONEOPTERIN ALDOLASE 1-RELATED"/>
    <property type="match status" value="1"/>
</dbReference>
<comment type="function">
    <text evidence="6">Catalyzes the conversion of 7,8-dihydroneopterin to 6-hydroxymethyl-7,8-dihydropterin.</text>
</comment>
<protein>
    <recommendedName>
        <fullName evidence="6">7,8-dihydroneopterin aldolase</fullName>
        <ecNumber evidence="6">4.1.2.25</ecNumber>
    </recommendedName>
</protein>
<evidence type="ECO:0000256" key="5">
    <source>
        <dbReference type="ARBA" id="ARBA00023239"/>
    </source>
</evidence>
<feature type="domain" description="Dihydroneopterin aldolase/epimerase" evidence="7">
    <location>
        <begin position="4"/>
        <end position="114"/>
    </location>
</feature>
<evidence type="ECO:0000313" key="8">
    <source>
        <dbReference type="EMBL" id="NKI16619.1"/>
    </source>
</evidence>
<accession>A0ABX1GBS7</accession>
<evidence type="ECO:0000259" key="7">
    <source>
        <dbReference type="SMART" id="SM00905"/>
    </source>
</evidence>
<name>A0ABX1GBS7_9GAMM</name>
<evidence type="ECO:0000313" key="9">
    <source>
        <dbReference type="Proteomes" id="UP000765845"/>
    </source>
</evidence>